<evidence type="ECO:0000313" key="6">
    <source>
        <dbReference type="RefSeq" id="XP_033462114.1"/>
    </source>
</evidence>
<protein>
    <submittedName>
        <fullName evidence="6">Cerato-platanin</fullName>
    </submittedName>
</protein>
<proteinExistence type="inferred from homology"/>
<dbReference type="GeneID" id="54357001"/>
<feature type="chain" id="PRO_5026801602" evidence="4">
    <location>
        <begin position="19"/>
        <end position="147"/>
    </location>
</feature>
<feature type="signal peptide" evidence="4">
    <location>
        <begin position="1"/>
        <end position="18"/>
    </location>
</feature>
<dbReference type="Proteomes" id="UP000504637">
    <property type="component" value="Unplaced"/>
</dbReference>
<keyword evidence="3" id="KW-0964">Secreted</keyword>
<organism evidence="6">
    <name type="scientific">Dissoconium aciculare CBS 342.82</name>
    <dbReference type="NCBI Taxonomy" id="1314786"/>
    <lineage>
        <taxon>Eukaryota</taxon>
        <taxon>Fungi</taxon>
        <taxon>Dikarya</taxon>
        <taxon>Ascomycota</taxon>
        <taxon>Pezizomycotina</taxon>
        <taxon>Dothideomycetes</taxon>
        <taxon>Dothideomycetidae</taxon>
        <taxon>Mycosphaerellales</taxon>
        <taxon>Dissoconiaceae</taxon>
        <taxon>Dissoconium</taxon>
    </lineage>
</organism>
<dbReference type="AlphaFoldDB" id="A0A6J3MB46"/>
<evidence type="ECO:0000256" key="3">
    <source>
        <dbReference type="ARBA" id="ARBA00022525"/>
    </source>
</evidence>
<dbReference type="SUPFAM" id="SSF50685">
    <property type="entry name" value="Barwin-like endoglucanases"/>
    <property type="match status" value="1"/>
</dbReference>
<dbReference type="InterPro" id="IPR010829">
    <property type="entry name" value="Cerato-platanin"/>
</dbReference>
<sequence length="147" mass="15282">MKFTTAFAVLSTAALSTATSVRYDAGYDDASRSMTAVACSDGANGLITRYGWQTQGQIPRFPYIGSSDSIAGYNSGNCGQCLSVSYGGKTIYVVAIDHADNGLVLSTAALNDLTNGNAVNFGVVDASVQPVDVSNCGLTPAKRFFRA</sequence>
<evidence type="ECO:0000256" key="2">
    <source>
        <dbReference type="ARBA" id="ARBA00010421"/>
    </source>
</evidence>
<dbReference type="Gene3D" id="2.40.40.10">
    <property type="entry name" value="RlpA-like domain"/>
    <property type="match status" value="1"/>
</dbReference>
<dbReference type="GO" id="GO:0005576">
    <property type="term" value="C:extracellular region"/>
    <property type="evidence" value="ECO:0007669"/>
    <property type="project" value="UniProtKB-SubCell"/>
</dbReference>
<evidence type="ECO:0000313" key="5">
    <source>
        <dbReference type="Proteomes" id="UP000504637"/>
    </source>
</evidence>
<dbReference type="Pfam" id="PF07249">
    <property type="entry name" value="Cerato-platanin"/>
    <property type="match status" value="1"/>
</dbReference>
<evidence type="ECO:0000256" key="1">
    <source>
        <dbReference type="ARBA" id="ARBA00004613"/>
    </source>
</evidence>
<reference evidence="6" key="2">
    <citation type="submission" date="2020-04" db="EMBL/GenBank/DDBJ databases">
        <authorList>
            <consortium name="NCBI Genome Project"/>
        </authorList>
    </citation>
    <scope>NUCLEOTIDE SEQUENCE</scope>
    <source>
        <strain evidence="6">CBS 342.82</strain>
    </source>
</reference>
<dbReference type="RefSeq" id="XP_033462114.1">
    <property type="nucleotide sequence ID" value="XM_033599202.1"/>
</dbReference>
<evidence type="ECO:0000256" key="4">
    <source>
        <dbReference type="SAM" id="SignalP"/>
    </source>
</evidence>
<accession>A0A6J3MB46</accession>
<reference evidence="6" key="3">
    <citation type="submission" date="2025-08" db="UniProtKB">
        <authorList>
            <consortium name="RefSeq"/>
        </authorList>
    </citation>
    <scope>IDENTIFICATION</scope>
    <source>
        <strain evidence="6">CBS 342.82</strain>
    </source>
</reference>
<name>A0A6J3MB46_9PEZI</name>
<comment type="similarity">
    <text evidence="2">Belongs to the cerato-platanin family.</text>
</comment>
<dbReference type="CDD" id="cd22778">
    <property type="entry name" value="DPBB_CEPL-like"/>
    <property type="match status" value="1"/>
</dbReference>
<dbReference type="OrthoDB" id="4898945at2759"/>
<keyword evidence="5" id="KW-1185">Reference proteome</keyword>
<gene>
    <name evidence="6" type="ORF">K489DRAFT_148435</name>
</gene>
<dbReference type="InterPro" id="IPR036908">
    <property type="entry name" value="RlpA-like_sf"/>
</dbReference>
<keyword evidence="4" id="KW-0732">Signal</keyword>
<comment type="subcellular location">
    <subcellularLocation>
        <location evidence="1">Secreted</location>
    </subcellularLocation>
</comment>
<reference evidence="6" key="1">
    <citation type="submission" date="2020-01" db="EMBL/GenBank/DDBJ databases">
        <authorList>
            <consortium name="DOE Joint Genome Institute"/>
            <person name="Haridas S."/>
            <person name="Albert R."/>
            <person name="Binder M."/>
            <person name="Bloem J."/>
            <person name="Labutti K."/>
            <person name="Salamov A."/>
            <person name="Andreopoulos B."/>
            <person name="Baker S.E."/>
            <person name="Barry K."/>
            <person name="Bills G."/>
            <person name="Bluhm B.H."/>
            <person name="Cannon C."/>
            <person name="Castanera R."/>
            <person name="Culley D.E."/>
            <person name="Daum C."/>
            <person name="Ezra D."/>
            <person name="Gonzalez J.B."/>
            <person name="Henrissat B."/>
            <person name="Kuo A."/>
            <person name="Liang C."/>
            <person name="Lipzen A."/>
            <person name="Lutzoni F."/>
            <person name="Magnuson J."/>
            <person name="Mondo S."/>
            <person name="Nolan M."/>
            <person name="Ohm R."/>
            <person name="Pangilinan J."/>
            <person name="Park H.-J."/>
            <person name="Ramirez L."/>
            <person name="Alfaro M."/>
            <person name="Sun H."/>
            <person name="Tritt A."/>
            <person name="Yoshinaga Y."/>
            <person name="Zwiers L.-H."/>
            <person name="Turgeon B.G."/>
            <person name="Goodwin S.B."/>
            <person name="Spatafora J.W."/>
            <person name="Crous P.W."/>
            <person name="Grigoriev I.V."/>
        </authorList>
    </citation>
    <scope>NUCLEOTIDE SEQUENCE</scope>
    <source>
        <strain evidence="6">CBS 342.82</strain>
    </source>
</reference>